<dbReference type="Proteomes" id="UP001597286">
    <property type="component" value="Unassembled WGS sequence"/>
</dbReference>
<evidence type="ECO:0000313" key="12">
    <source>
        <dbReference type="EMBL" id="MFD1813604.1"/>
    </source>
</evidence>
<comment type="subcellular location">
    <subcellularLocation>
        <location evidence="1">Cell membrane</location>
        <topology evidence="1">Peripheral membrane protein</topology>
    </subcellularLocation>
</comment>
<dbReference type="InterPro" id="IPR027417">
    <property type="entry name" value="P-loop_NTPase"/>
</dbReference>
<comment type="caution">
    <text evidence="12">The sequence shown here is derived from an EMBL/GenBank/DDBJ whole genome shotgun (WGS) entry which is preliminary data.</text>
</comment>
<gene>
    <name evidence="12" type="ORF">ACFSJG_15400</name>
</gene>
<evidence type="ECO:0000256" key="2">
    <source>
        <dbReference type="ARBA" id="ARBA00022448"/>
    </source>
</evidence>
<keyword evidence="4" id="KW-0410">Iron transport</keyword>
<sequence>MSLHSTDTTAQAGAAQSGDSGAQPATDHVAAVSDGDPRLAVDGLVVGYGDRIIIDGLDLEIPTGVVTTVIGPNGCGKSTLLRSMGRLLKPRHGQVLLDGKAISAMRTKDIARTLGMLPQAPVAPEGLTVGDLVSRGRHPHQSWLRQWSSDDEGEVAKALALTGVSDLADRPVDQLSGGQRQRAWISMALAQGTDILLLDEPTTYLDLAHSIEVLDLVDRLHSELGRTVVMVLHDLNLAVRYSDHLVVMAQGSIVAQGAPGEVITPELLLDVFGLDARVVDDPVSDRPLIVPVGTRHVYGAIGGPADSPES</sequence>
<dbReference type="Pfam" id="PF00005">
    <property type="entry name" value="ABC_tran"/>
    <property type="match status" value="1"/>
</dbReference>
<keyword evidence="7" id="KW-0408">Iron</keyword>
<dbReference type="RefSeq" id="WP_378486109.1">
    <property type="nucleotide sequence ID" value="NZ_JBHUFB010000012.1"/>
</dbReference>
<dbReference type="InterPro" id="IPR051535">
    <property type="entry name" value="Siderophore_ABC-ATPase"/>
</dbReference>
<keyword evidence="5" id="KW-0547">Nucleotide-binding</keyword>
<dbReference type="PROSITE" id="PS00211">
    <property type="entry name" value="ABC_TRANSPORTER_1"/>
    <property type="match status" value="1"/>
</dbReference>
<evidence type="ECO:0000256" key="4">
    <source>
        <dbReference type="ARBA" id="ARBA00022496"/>
    </source>
</evidence>
<dbReference type="CDD" id="cd03214">
    <property type="entry name" value="ABC_Iron-Siderophores_B12_Hemin"/>
    <property type="match status" value="1"/>
</dbReference>
<evidence type="ECO:0000259" key="11">
    <source>
        <dbReference type="PROSITE" id="PS50893"/>
    </source>
</evidence>
<evidence type="ECO:0000313" key="13">
    <source>
        <dbReference type="Proteomes" id="UP001597286"/>
    </source>
</evidence>
<feature type="compositionally biased region" description="Low complexity" evidence="10">
    <location>
        <begin position="1"/>
        <end position="23"/>
    </location>
</feature>
<evidence type="ECO:0000256" key="3">
    <source>
        <dbReference type="ARBA" id="ARBA00022475"/>
    </source>
</evidence>
<feature type="domain" description="ABC transporter" evidence="11">
    <location>
        <begin position="39"/>
        <end position="275"/>
    </location>
</feature>
<protein>
    <submittedName>
        <fullName evidence="12">ABC transporter ATP-binding protein</fullName>
    </submittedName>
</protein>
<evidence type="ECO:0000256" key="8">
    <source>
        <dbReference type="ARBA" id="ARBA00023065"/>
    </source>
</evidence>
<feature type="region of interest" description="Disordered" evidence="10">
    <location>
        <begin position="1"/>
        <end position="33"/>
    </location>
</feature>
<evidence type="ECO:0000256" key="7">
    <source>
        <dbReference type="ARBA" id="ARBA00023004"/>
    </source>
</evidence>
<dbReference type="InterPro" id="IPR017871">
    <property type="entry name" value="ABC_transporter-like_CS"/>
</dbReference>
<accession>A0ABW4P7A3</accession>
<keyword evidence="13" id="KW-1185">Reference proteome</keyword>
<dbReference type="InterPro" id="IPR003593">
    <property type="entry name" value="AAA+_ATPase"/>
</dbReference>
<dbReference type="PANTHER" id="PTHR42771:SF2">
    <property type="entry name" value="IRON(3+)-HYDROXAMATE IMPORT ATP-BINDING PROTEIN FHUC"/>
    <property type="match status" value="1"/>
</dbReference>
<dbReference type="GO" id="GO:0005524">
    <property type="term" value="F:ATP binding"/>
    <property type="evidence" value="ECO:0007669"/>
    <property type="project" value="UniProtKB-KW"/>
</dbReference>
<keyword evidence="6 12" id="KW-0067">ATP-binding</keyword>
<evidence type="ECO:0000256" key="6">
    <source>
        <dbReference type="ARBA" id="ARBA00022840"/>
    </source>
</evidence>
<dbReference type="InterPro" id="IPR003439">
    <property type="entry name" value="ABC_transporter-like_ATP-bd"/>
</dbReference>
<reference evidence="13" key="1">
    <citation type="journal article" date="2019" name="Int. J. Syst. Evol. Microbiol.">
        <title>The Global Catalogue of Microorganisms (GCM) 10K type strain sequencing project: providing services to taxonomists for standard genome sequencing and annotation.</title>
        <authorList>
            <consortium name="The Broad Institute Genomics Platform"/>
            <consortium name="The Broad Institute Genome Sequencing Center for Infectious Disease"/>
            <person name="Wu L."/>
            <person name="Ma J."/>
        </authorList>
    </citation>
    <scope>NUCLEOTIDE SEQUENCE [LARGE SCALE GENOMIC DNA]</scope>
    <source>
        <strain evidence="13">DT72</strain>
    </source>
</reference>
<evidence type="ECO:0000256" key="9">
    <source>
        <dbReference type="ARBA" id="ARBA00023136"/>
    </source>
</evidence>
<evidence type="ECO:0000256" key="1">
    <source>
        <dbReference type="ARBA" id="ARBA00004202"/>
    </source>
</evidence>
<proteinExistence type="predicted"/>
<dbReference type="SMART" id="SM00382">
    <property type="entry name" value="AAA"/>
    <property type="match status" value="1"/>
</dbReference>
<keyword evidence="2" id="KW-0813">Transport</keyword>
<dbReference type="PROSITE" id="PS50893">
    <property type="entry name" value="ABC_TRANSPORTER_2"/>
    <property type="match status" value="1"/>
</dbReference>
<dbReference type="EMBL" id="JBHUFB010000012">
    <property type="protein sequence ID" value="MFD1813604.1"/>
    <property type="molecule type" value="Genomic_DNA"/>
</dbReference>
<evidence type="ECO:0000256" key="5">
    <source>
        <dbReference type="ARBA" id="ARBA00022741"/>
    </source>
</evidence>
<dbReference type="SUPFAM" id="SSF52540">
    <property type="entry name" value="P-loop containing nucleoside triphosphate hydrolases"/>
    <property type="match status" value="1"/>
</dbReference>
<dbReference type="PANTHER" id="PTHR42771">
    <property type="entry name" value="IRON(3+)-HYDROXAMATE IMPORT ATP-BINDING PROTEIN FHUC"/>
    <property type="match status" value="1"/>
</dbReference>
<keyword evidence="3" id="KW-1003">Cell membrane</keyword>
<name>A0ABW4P7A3_9NOCA</name>
<dbReference type="Gene3D" id="3.40.50.300">
    <property type="entry name" value="P-loop containing nucleotide triphosphate hydrolases"/>
    <property type="match status" value="1"/>
</dbReference>
<evidence type="ECO:0000256" key="10">
    <source>
        <dbReference type="SAM" id="MobiDB-lite"/>
    </source>
</evidence>
<keyword evidence="8" id="KW-0406">Ion transport</keyword>
<keyword evidence="9" id="KW-0472">Membrane</keyword>
<organism evidence="12 13">
    <name type="scientific">Rhodococcus gannanensis</name>
    <dbReference type="NCBI Taxonomy" id="1960308"/>
    <lineage>
        <taxon>Bacteria</taxon>
        <taxon>Bacillati</taxon>
        <taxon>Actinomycetota</taxon>
        <taxon>Actinomycetes</taxon>
        <taxon>Mycobacteriales</taxon>
        <taxon>Nocardiaceae</taxon>
        <taxon>Rhodococcus</taxon>
    </lineage>
</organism>